<dbReference type="InterPro" id="IPR036259">
    <property type="entry name" value="MFS_trans_sf"/>
</dbReference>
<dbReference type="AlphaFoldDB" id="A0A3S3NY39"/>
<proteinExistence type="predicted"/>
<evidence type="ECO:0000256" key="4">
    <source>
        <dbReference type="SAM" id="Phobius"/>
    </source>
</evidence>
<protein>
    <submittedName>
        <fullName evidence="5">Sodium-dependent glucose transporter 1-like protein</fullName>
    </submittedName>
</protein>
<evidence type="ECO:0000313" key="5">
    <source>
        <dbReference type="EMBL" id="RWS00941.1"/>
    </source>
</evidence>
<keyword evidence="1 4" id="KW-0812">Transmembrane</keyword>
<keyword evidence="5" id="KW-0762">Sugar transport</keyword>
<dbReference type="PANTHER" id="PTHR23121">
    <property type="entry name" value="SODIUM-DEPENDENT GLUCOSE TRANSPORTER 1"/>
    <property type="match status" value="1"/>
</dbReference>
<dbReference type="PANTHER" id="PTHR23121:SF9">
    <property type="entry name" value="SODIUM-DEPENDENT GLUCOSE TRANSPORTER 1"/>
    <property type="match status" value="1"/>
</dbReference>
<reference evidence="5 6" key="1">
    <citation type="journal article" date="2018" name="Gigascience">
        <title>Genomes of trombidid mites reveal novel predicted allergens and laterally-transferred genes associated with secondary metabolism.</title>
        <authorList>
            <person name="Dong X."/>
            <person name="Chaisiri K."/>
            <person name="Xia D."/>
            <person name="Armstrong S.D."/>
            <person name="Fang Y."/>
            <person name="Donnelly M.J."/>
            <person name="Kadowaki T."/>
            <person name="McGarry J.W."/>
            <person name="Darby A.C."/>
            <person name="Makepeace B.L."/>
        </authorList>
    </citation>
    <scope>NUCLEOTIDE SEQUENCE [LARGE SCALE GENOMIC DNA]</scope>
    <source>
        <strain evidence="5">UoL-WK</strain>
    </source>
</reference>
<sequence length="364" mass="40749">MLLLGVSMCLTPFFPRFEYILTNQAVVGFASGGIDIATNVLIMEMWEENSNTFLQATHLCYAIGSTASPMIAAPFLLNATVYKNKTNNNETLRASVNHITIPYMITSSTAIIAFLVLVIFELCKPYNTPERSLSRKNQKKLDHNLNESAVSLPNAENAQILVEDRLPNSYYAILIALSSLILCFYLGIEMNIFNYLPSFLLNLNLNISSKQIAYMNTAFSGFYTLFRLPSMALASKLRPAMMLSISFTILIFGNVLLIIFGFHSQIMLWVTISILGAGCSCVYPAIYAFIEERIDVTNFIGGIFMFASSIITTIMPIIVGNLIKQKPAIFMYVNTSGIFIVVIIFLFLNLTDLWKKRIQSKKSK</sequence>
<name>A0A3S3NY39_9ACAR</name>
<keyword evidence="2 4" id="KW-1133">Transmembrane helix</keyword>
<evidence type="ECO:0000256" key="3">
    <source>
        <dbReference type="ARBA" id="ARBA00023136"/>
    </source>
</evidence>
<feature type="transmembrane region" description="Helical" evidence="4">
    <location>
        <begin position="170"/>
        <end position="192"/>
    </location>
</feature>
<evidence type="ECO:0000256" key="1">
    <source>
        <dbReference type="ARBA" id="ARBA00022692"/>
    </source>
</evidence>
<keyword evidence="6" id="KW-1185">Reference proteome</keyword>
<organism evidence="5 6">
    <name type="scientific">Dinothrombium tinctorium</name>
    <dbReference type="NCBI Taxonomy" id="1965070"/>
    <lineage>
        <taxon>Eukaryota</taxon>
        <taxon>Metazoa</taxon>
        <taxon>Ecdysozoa</taxon>
        <taxon>Arthropoda</taxon>
        <taxon>Chelicerata</taxon>
        <taxon>Arachnida</taxon>
        <taxon>Acari</taxon>
        <taxon>Acariformes</taxon>
        <taxon>Trombidiformes</taxon>
        <taxon>Prostigmata</taxon>
        <taxon>Anystina</taxon>
        <taxon>Parasitengona</taxon>
        <taxon>Trombidioidea</taxon>
        <taxon>Trombidiidae</taxon>
        <taxon>Dinothrombium</taxon>
    </lineage>
</organism>
<accession>A0A3S3NY39</accession>
<feature type="transmembrane region" description="Helical" evidence="4">
    <location>
        <begin position="266"/>
        <end position="290"/>
    </location>
</feature>
<evidence type="ECO:0000313" key="6">
    <source>
        <dbReference type="Proteomes" id="UP000285301"/>
    </source>
</evidence>
<dbReference type="EMBL" id="NCKU01010153">
    <property type="protein sequence ID" value="RWS00941.1"/>
    <property type="molecule type" value="Genomic_DNA"/>
</dbReference>
<dbReference type="InterPro" id="IPR011701">
    <property type="entry name" value="MFS"/>
</dbReference>
<feature type="transmembrane region" description="Helical" evidence="4">
    <location>
        <begin position="58"/>
        <end position="81"/>
    </location>
</feature>
<keyword evidence="5" id="KW-0813">Transport</keyword>
<dbReference type="SUPFAM" id="SSF103473">
    <property type="entry name" value="MFS general substrate transporter"/>
    <property type="match status" value="1"/>
</dbReference>
<gene>
    <name evidence="5" type="ORF">B4U79_16794</name>
</gene>
<dbReference type="GO" id="GO:0022857">
    <property type="term" value="F:transmembrane transporter activity"/>
    <property type="evidence" value="ECO:0007669"/>
    <property type="project" value="InterPro"/>
</dbReference>
<comment type="caution">
    <text evidence="5">The sequence shown here is derived from an EMBL/GenBank/DDBJ whole genome shotgun (WGS) entry which is preliminary data.</text>
</comment>
<feature type="transmembrane region" description="Helical" evidence="4">
    <location>
        <begin position="101"/>
        <end position="123"/>
    </location>
</feature>
<feature type="transmembrane region" description="Helical" evidence="4">
    <location>
        <begin position="25"/>
        <end position="46"/>
    </location>
</feature>
<dbReference type="Proteomes" id="UP000285301">
    <property type="component" value="Unassembled WGS sequence"/>
</dbReference>
<feature type="transmembrane region" description="Helical" evidence="4">
    <location>
        <begin position="329"/>
        <end position="354"/>
    </location>
</feature>
<keyword evidence="3 4" id="KW-0472">Membrane</keyword>
<evidence type="ECO:0000256" key="2">
    <source>
        <dbReference type="ARBA" id="ARBA00022989"/>
    </source>
</evidence>
<feature type="transmembrane region" description="Helical" evidence="4">
    <location>
        <begin position="212"/>
        <end position="228"/>
    </location>
</feature>
<dbReference type="Pfam" id="PF07690">
    <property type="entry name" value="MFS_1"/>
    <property type="match status" value="1"/>
</dbReference>
<dbReference type="Gene3D" id="1.20.1250.20">
    <property type="entry name" value="MFS general substrate transporter like domains"/>
    <property type="match status" value="2"/>
</dbReference>
<dbReference type="OrthoDB" id="6503813at2759"/>
<feature type="transmembrane region" description="Helical" evidence="4">
    <location>
        <begin position="302"/>
        <end position="323"/>
    </location>
</feature>
<feature type="transmembrane region" description="Helical" evidence="4">
    <location>
        <begin position="240"/>
        <end position="260"/>
    </location>
</feature>